<dbReference type="RefSeq" id="WP_099519096.1">
    <property type="nucleotide sequence ID" value="NZ_CP016808.1"/>
</dbReference>
<keyword evidence="8 12" id="KW-0418">Kinase</keyword>
<dbReference type="EC" id="2.7.4.6" evidence="3 12"/>
<name>A0A1B2DJM0_9BACL</name>
<feature type="binding site" evidence="12 13">
    <location>
        <position position="57"/>
    </location>
    <ligand>
        <name>ATP</name>
        <dbReference type="ChEBI" id="CHEBI:30616"/>
    </ligand>
</feature>
<evidence type="ECO:0000256" key="11">
    <source>
        <dbReference type="ARBA" id="ARBA00023080"/>
    </source>
</evidence>
<evidence type="ECO:0000256" key="8">
    <source>
        <dbReference type="ARBA" id="ARBA00022777"/>
    </source>
</evidence>
<comment type="catalytic activity">
    <reaction evidence="12">
        <text>a 2'-deoxyribonucleoside 5'-diphosphate + ATP = a 2'-deoxyribonucleoside 5'-triphosphate + ADP</text>
        <dbReference type="Rhea" id="RHEA:44640"/>
        <dbReference type="ChEBI" id="CHEBI:30616"/>
        <dbReference type="ChEBI" id="CHEBI:61560"/>
        <dbReference type="ChEBI" id="CHEBI:73316"/>
        <dbReference type="ChEBI" id="CHEBI:456216"/>
        <dbReference type="EC" id="2.7.4.6"/>
    </reaction>
</comment>
<dbReference type="GO" id="GO:0006183">
    <property type="term" value="P:GTP biosynthetic process"/>
    <property type="evidence" value="ECO:0007669"/>
    <property type="project" value="UniProtKB-UniRule"/>
</dbReference>
<evidence type="ECO:0000256" key="2">
    <source>
        <dbReference type="ARBA" id="ARBA00008142"/>
    </source>
</evidence>
<evidence type="ECO:0000256" key="10">
    <source>
        <dbReference type="ARBA" id="ARBA00022842"/>
    </source>
</evidence>
<comment type="cofactor">
    <cofactor evidence="1 12">
        <name>Mg(2+)</name>
        <dbReference type="ChEBI" id="CHEBI:18420"/>
    </cofactor>
</comment>
<evidence type="ECO:0000256" key="1">
    <source>
        <dbReference type="ARBA" id="ARBA00001946"/>
    </source>
</evidence>
<comment type="subcellular location">
    <subcellularLocation>
        <location evidence="12">Cytoplasm</location>
    </subcellularLocation>
</comment>
<feature type="active site" description="Pros-phosphohistidine intermediate" evidence="12 13">
    <location>
        <position position="115"/>
    </location>
</feature>
<evidence type="ECO:0000259" key="15">
    <source>
        <dbReference type="SMART" id="SM00562"/>
    </source>
</evidence>
<comment type="subunit">
    <text evidence="12">Homotetramer.</text>
</comment>
<evidence type="ECO:0000256" key="5">
    <source>
        <dbReference type="ARBA" id="ARBA00022679"/>
    </source>
</evidence>
<comment type="function">
    <text evidence="12">Major role in the synthesis of nucleoside triphosphates other than ATP. The ATP gamma phosphate is transferred to the NDP beta phosphate via a ping-pong mechanism, using a phosphorylated active-site intermediate.</text>
</comment>
<proteinExistence type="inferred from homology"/>
<accession>A0A1B2DJM0</accession>
<dbReference type="SMART" id="SM00562">
    <property type="entry name" value="NDK"/>
    <property type="match status" value="1"/>
</dbReference>
<evidence type="ECO:0000256" key="4">
    <source>
        <dbReference type="ARBA" id="ARBA00017632"/>
    </source>
</evidence>
<protein>
    <recommendedName>
        <fullName evidence="4 12">Nucleoside diphosphate kinase</fullName>
        <shortName evidence="12">NDK</shortName>
        <shortName evidence="12">NDP kinase</shortName>
        <ecNumber evidence="3 12">2.7.4.6</ecNumber>
    </recommendedName>
    <alternativeName>
        <fullName evidence="12">Nucleoside-2-P kinase</fullName>
    </alternativeName>
</protein>
<dbReference type="FunFam" id="3.30.70.141:FF:000003">
    <property type="entry name" value="Nucleoside diphosphate kinase"/>
    <property type="match status" value="1"/>
</dbReference>
<dbReference type="CDD" id="cd04413">
    <property type="entry name" value="NDPk_I"/>
    <property type="match status" value="1"/>
</dbReference>
<dbReference type="PANTHER" id="PTHR11349">
    <property type="entry name" value="NUCLEOSIDE DIPHOSPHATE KINASE"/>
    <property type="match status" value="1"/>
</dbReference>
<feature type="binding site" evidence="12 13">
    <location>
        <position position="112"/>
    </location>
    <ligand>
        <name>ATP</name>
        <dbReference type="ChEBI" id="CHEBI:30616"/>
    </ligand>
</feature>
<dbReference type="GO" id="GO:0005737">
    <property type="term" value="C:cytoplasm"/>
    <property type="evidence" value="ECO:0007669"/>
    <property type="project" value="UniProtKB-SubCell"/>
</dbReference>
<dbReference type="GO" id="GO:0006228">
    <property type="term" value="P:UTP biosynthetic process"/>
    <property type="evidence" value="ECO:0007669"/>
    <property type="project" value="UniProtKB-UniRule"/>
</dbReference>
<dbReference type="GO" id="GO:0005524">
    <property type="term" value="F:ATP binding"/>
    <property type="evidence" value="ECO:0007669"/>
    <property type="project" value="UniProtKB-UniRule"/>
</dbReference>
<gene>
    <name evidence="12" type="primary">ndk</name>
    <name evidence="16" type="ORF">BBD42_16665</name>
</gene>
<keyword evidence="7 12" id="KW-0547">Nucleotide-binding</keyword>
<evidence type="ECO:0000313" key="16">
    <source>
        <dbReference type="EMBL" id="ANY67922.1"/>
    </source>
</evidence>
<evidence type="ECO:0000256" key="13">
    <source>
        <dbReference type="PROSITE-ProRule" id="PRU00706"/>
    </source>
</evidence>
<dbReference type="GO" id="GO:0006241">
    <property type="term" value="P:CTP biosynthetic process"/>
    <property type="evidence" value="ECO:0007669"/>
    <property type="project" value="UniProtKB-UniRule"/>
</dbReference>
<keyword evidence="6 12" id="KW-0479">Metal-binding</keyword>
<keyword evidence="11 12" id="KW-0546">Nucleotide metabolism</keyword>
<dbReference type="GO" id="GO:0004550">
    <property type="term" value="F:nucleoside diphosphate kinase activity"/>
    <property type="evidence" value="ECO:0007669"/>
    <property type="project" value="UniProtKB-UniRule"/>
</dbReference>
<reference evidence="16" key="1">
    <citation type="submission" date="2016-08" db="EMBL/GenBank/DDBJ databases">
        <title>Complete Genome Seqeunce of Paenibacillus sp. BIHB 4019 from tea rhizoplane.</title>
        <authorList>
            <person name="Thakur R."/>
            <person name="Swarnkar M.K."/>
            <person name="Gulati A."/>
        </authorList>
    </citation>
    <scope>NUCLEOTIDE SEQUENCE [LARGE SCALE GENOMIC DNA]</scope>
    <source>
        <strain evidence="16">BIHB4019</strain>
    </source>
</reference>
<dbReference type="InterPro" id="IPR034907">
    <property type="entry name" value="NDK-like_dom"/>
</dbReference>
<sequence length="133" mass="14703">MSRTFVMVKPDGVKRGLIGHIVAKFEGKGFEIVQAKLMNVDVALAKQHYVEHVEKPFFGELVDFITSGKVFAMILEGPDAVQNARNIIGKTNPKEAQPGTIRGDYALTVESNIIHGSDSDESAAREIRLFFQQ</sequence>
<dbReference type="AlphaFoldDB" id="A0A1B2DJM0"/>
<evidence type="ECO:0000256" key="12">
    <source>
        <dbReference type="HAMAP-Rule" id="MF_00451"/>
    </source>
</evidence>
<dbReference type="EMBL" id="CP016808">
    <property type="protein sequence ID" value="ANY67922.1"/>
    <property type="molecule type" value="Genomic_DNA"/>
</dbReference>
<keyword evidence="12" id="KW-0597">Phosphoprotein</keyword>
<comment type="catalytic activity">
    <reaction evidence="12">
        <text>a ribonucleoside 5'-diphosphate + ATP = a ribonucleoside 5'-triphosphate + ADP</text>
        <dbReference type="Rhea" id="RHEA:18113"/>
        <dbReference type="ChEBI" id="CHEBI:30616"/>
        <dbReference type="ChEBI" id="CHEBI:57930"/>
        <dbReference type="ChEBI" id="CHEBI:61557"/>
        <dbReference type="ChEBI" id="CHEBI:456216"/>
        <dbReference type="EC" id="2.7.4.6"/>
    </reaction>
</comment>
<keyword evidence="5 12" id="KW-0808">Transferase</keyword>
<feature type="binding site" evidence="12 13">
    <location>
        <position position="85"/>
    </location>
    <ligand>
        <name>ATP</name>
        <dbReference type="ChEBI" id="CHEBI:30616"/>
    </ligand>
</feature>
<keyword evidence="12" id="KW-0963">Cytoplasm</keyword>
<organism evidence="16">
    <name type="scientific">Paenibacillus sp. BIHB 4019</name>
    <dbReference type="NCBI Taxonomy" id="1870819"/>
    <lineage>
        <taxon>Bacteria</taxon>
        <taxon>Bacillati</taxon>
        <taxon>Bacillota</taxon>
        <taxon>Bacilli</taxon>
        <taxon>Bacillales</taxon>
        <taxon>Paenibacillaceae</taxon>
        <taxon>Paenibacillus</taxon>
    </lineage>
</organism>
<dbReference type="PROSITE" id="PS51374">
    <property type="entry name" value="NDPK_LIKE"/>
    <property type="match status" value="1"/>
</dbReference>
<evidence type="ECO:0000256" key="9">
    <source>
        <dbReference type="ARBA" id="ARBA00022840"/>
    </source>
</evidence>
<feature type="binding site" evidence="12 13">
    <location>
        <position position="9"/>
    </location>
    <ligand>
        <name>ATP</name>
        <dbReference type="ChEBI" id="CHEBI:30616"/>
    </ligand>
</feature>
<dbReference type="InterPro" id="IPR036850">
    <property type="entry name" value="NDK-like_dom_sf"/>
</dbReference>
<dbReference type="SUPFAM" id="SSF54919">
    <property type="entry name" value="Nucleoside diphosphate kinase, NDK"/>
    <property type="match status" value="1"/>
</dbReference>
<evidence type="ECO:0000256" key="6">
    <source>
        <dbReference type="ARBA" id="ARBA00022723"/>
    </source>
</evidence>
<dbReference type="HAMAP" id="MF_00451">
    <property type="entry name" value="NDP_kinase"/>
    <property type="match status" value="1"/>
</dbReference>
<evidence type="ECO:0000256" key="7">
    <source>
        <dbReference type="ARBA" id="ARBA00022741"/>
    </source>
</evidence>
<feature type="binding site" evidence="12 13">
    <location>
        <position position="91"/>
    </location>
    <ligand>
        <name>ATP</name>
        <dbReference type="ChEBI" id="CHEBI:30616"/>
    </ligand>
</feature>
<dbReference type="Pfam" id="PF00334">
    <property type="entry name" value="NDK"/>
    <property type="match status" value="1"/>
</dbReference>
<evidence type="ECO:0000256" key="3">
    <source>
        <dbReference type="ARBA" id="ARBA00012966"/>
    </source>
</evidence>
<evidence type="ECO:0000256" key="14">
    <source>
        <dbReference type="RuleBase" id="RU004011"/>
    </source>
</evidence>
<feature type="domain" description="Nucleoside diphosphate kinase-like" evidence="15">
    <location>
        <begin position="1"/>
        <end position="133"/>
    </location>
</feature>
<comment type="similarity">
    <text evidence="2 12 13 14">Belongs to the NDK family.</text>
</comment>
<keyword evidence="10 12" id="KW-0460">Magnesium</keyword>
<dbReference type="InterPro" id="IPR001564">
    <property type="entry name" value="Nucleoside_diP_kinase"/>
</dbReference>
<dbReference type="GO" id="GO:0046872">
    <property type="term" value="F:metal ion binding"/>
    <property type="evidence" value="ECO:0007669"/>
    <property type="project" value="UniProtKB-KW"/>
</dbReference>
<keyword evidence="9 12" id="KW-0067">ATP-binding</keyword>
<dbReference type="NCBIfam" id="NF001908">
    <property type="entry name" value="PRK00668.1"/>
    <property type="match status" value="1"/>
</dbReference>
<feature type="binding site" evidence="12 13">
    <location>
        <position position="102"/>
    </location>
    <ligand>
        <name>ATP</name>
        <dbReference type="ChEBI" id="CHEBI:30616"/>
    </ligand>
</feature>
<dbReference type="Gene3D" id="3.30.70.141">
    <property type="entry name" value="Nucleoside diphosphate kinase-like domain"/>
    <property type="match status" value="1"/>
</dbReference>
<dbReference type="PRINTS" id="PR01243">
    <property type="entry name" value="NUCDPKINASE"/>
</dbReference>